<dbReference type="RefSeq" id="WP_201655092.1">
    <property type="nucleotide sequence ID" value="NZ_JAEQNC010000003.1"/>
</dbReference>
<gene>
    <name evidence="2" type="ORF">JJB09_06845</name>
</gene>
<organism evidence="2 3">
    <name type="scientific">Rhizobium setariae</name>
    <dbReference type="NCBI Taxonomy" id="2801340"/>
    <lineage>
        <taxon>Bacteria</taxon>
        <taxon>Pseudomonadati</taxon>
        <taxon>Pseudomonadota</taxon>
        <taxon>Alphaproteobacteria</taxon>
        <taxon>Hyphomicrobiales</taxon>
        <taxon>Rhizobiaceae</taxon>
        <taxon>Rhizobium/Agrobacterium group</taxon>
        <taxon>Rhizobium</taxon>
    </lineage>
</organism>
<name>A0A936YNW7_9HYPH</name>
<dbReference type="InterPro" id="IPR010412">
    <property type="entry name" value="DUF1007"/>
</dbReference>
<evidence type="ECO:0000313" key="2">
    <source>
        <dbReference type="EMBL" id="MBL0371741.1"/>
    </source>
</evidence>
<dbReference type="EMBL" id="JAEQNC010000003">
    <property type="protein sequence ID" value="MBL0371741.1"/>
    <property type="molecule type" value="Genomic_DNA"/>
</dbReference>
<feature type="chain" id="PRO_5037696808" evidence="1">
    <location>
        <begin position="20"/>
        <end position="212"/>
    </location>
</feature>
<accession>A0A936YNW7</accession>
<feature type="signal peptide" evidence="1">
    <location>
        <begin position="1"/>
        <end position="19"/>
    </location>
</feature>
<dbReference type="InterPro" id="IPR016537">
    <property type="entry name" value="UCP008159_ABC"/>
</dbReference>
<evidence type="ECO:0000256" key="1">
    <source>
        <dbReference type="SAM" id="SignalP"/>
    </source>
</evidence>
<protein>
    <submittedName>
        <fullName evidence="2">DUF1007 family protein</fullName>
    </submittedName>
</protein>
<dbReference type="AlphaFoldDB" id="A0A936YNW7"/>
<dbReference type="PIRSF" id="PIRSF008159">
    <property type="entry name" value="UCP008159_ABC"/>
    <property type="match status" value="1"/>
</dbReference>
<keyword evidence="3" id="KW-1185">Reference proteome</keyword>
<evidence type="ECO:0000313" key="3">
    <source>
        <dbReference type="Proteomes" id="UP000633219"/>
    </source>
</evidence>
<sequence length="212" mass="23383">MNKTLLPLLASLVFAPVVAAAHPHVFADARLEIVANDDAQITELHNIWRFDEVFSSSVLMDFDKNANLKLDPPELEEIGKTVLTSLEEFGYYTTLTDNGKPVKVAKPDRINVDYKDGQLLMFFAIKPAQPMNLKGKLTFGIYDPTLYASIDFPSDKDVVLMGAFGACKSAIVRPDPDEVIAENKSSLTDAFFNDPTGTDMSKLFATRAEVTC</sequence>
<dbReference type="Pfam" id="PF06226">
    <property type="entry name" value="DUF1007"/>
    <property type="match status" value="1"/>
</dbReference>
<keyword evidence="1" id="KW-0732">Signal</keyword>
<comment type="caution">
    <text evidence="2">The sequence shown here is derived from an EMBL/GenBank/DDBJ whole genome shotgun (WGS) entry which is preliminary data.</text>
</comment>
<reference evidence="2" key="1">
    <citation type="submission" date="2021-01" db="EMBL/GenBank/DDBJ databases">
        <title>Rhizobium sp. strain KVB221 16S ribosomal RNA gene Genome sequencing and assembly.</title>
        <authorList>
            <person name="Kang M."/>
        </authorList>
    </citation>
    <scope>NUCLEOTIDE SEQUENCE</scope>
    <source>
        <strain evidence="2">KVB221</strain>
    </source>
</reference>
<proteinExistence type="predicted"/>
<dbReference type="Proteomes" id="UP000633219">
    <property type="component" value="Unassembled WGS sequence"/>
</dbReference>